<comment type="similarity">
    <text evidence="2 5">Belongs to the RxLR effector family.</text>
</comment>
<reference evidence="6" key="1">
    <citation type="submission" date="2023-04" db="EMBL/GenBank/DDBJ databases">
        <title>Phytophthora lilii NBRC 32176.</title>
        <authorList>
            <person name="Ichikawa N."/>
            <person name="Sato H."/>
            <person name="Tonouchi N."/>
        </authorList>
    </citation>
    <scope>NUCLEOTIDE SEQUENCE</scope>
    <source>
        <strain evidence="6">NBRC 32176</strain>
    </source>
</reference>
<evidence type="ECO:0000256" key="1">
    <source>
        <dbReference type="ARBA" id="ARBA00004613"/>
    </source>
</evidence>
<evidence type="ECO:0000256" key="5">
    <source>
        <dbReference type="RuleBase" id="RU367124"/>
    </source>
</evidence>
<dbReference type="InterPro" id="IPR031825">
    <property type="entry name" value="RXLR"/>
</dbReference>
<proteinExistence type="inferred from homology"/>
<evidence type="ECO:0000256" key="4">
    <source>
        <dbReference type="ARBA" id="ARBA00022729"/>
    </source>
</evidence>
<dbReference type="AlphaFoldDB" id="A0A9W6TQ07"/>
<comment type="function">
    <text evidence="5">Effector that suppresses plant defense responses during pathogen infection.</text>
</comment>
<evidence type="ECO:0000313" key="7">
    <source>
        <dbReference type="Proteomes" id="UP001165083"/>
    </source>
</evidence>
<name>A0A9W6TQ07_9STRA</name>
<protein>
    <recommendedName>
        <fullName evidence="5">RxLR effector protein</fullName>
    </recommendedName>
</protein>
<keyword evidence="3 5" id="KW-0964">Secreted</keyword>
<dbReference type="Pfam" id="PF16810">
    <property type="entry name" value="RXLR"/>
    <property type="match status" value="1"/>
</dbReference>
<keyword evidence="7" id="KW-1185">Reference proteome</keyword>
<feature type="signal peptide" evidence="5">
    <location>
        <begin position="1"/>
        <end position="20"/>
    </location>
</feature>
<dbReference type="EMBL" id="BSXW01000282">
    <property type="protein sequence ID" value="GMF17450.1"/>
    <property type="molecule type" value="Genomic_DNA"/>
</dbReference>
<comment type="caution">
    <text evidence="6">The sequence shown here is derived from an EMBL/GenBank/DDBJ whole genome shotgun (WGS) entry which is preliminary data.</text>
</comment>
<accession>A0A9W6TQ07</accession>
<comment type="domain">
    <text evidence="5">The RxLR-dEER motif acts to carry the protein into the host cell cytoplasm through binding to cell surface phosphatidylinositol-3-phosphate.</text>
</comment>
<organism evidence="6 7">
    <name type="scientific">Phytophthora lilii</name>
    <dbReference type="NCBI Taxonomy" id="2077276"/>
    <lineage>
        <taxon>Eukaryota</taxon>
        <taxon>Sar</taxon>
        <taxon>Stramenopiles</taxon>
        <taxon>Oomycota</taxon>
        <taxon>Peronosporomycetes</taxon>
        <taxon>Peronosporales</taxon>
        <taxon>Peronosporaceae</taxon>
        <taxon>Phytophthora</taxon>
    </lineage>
</organism>
<evidence type="ECO:0000256" key="3">
    <source>
        <dbReference type="ARBA" id="ARBA00022525"/>
    </source>
</evidence>
<dbReference type="GO" id="GO:0005576">
    <property type="term" value="C:extracellular region"/>
    <property type="evidence" value="ECO:0007669"/>
    <property type="project" value="UniProtKB-SubCell"/>
</dbReference>
<comment type="subcellular location">
    <subcellularLocation>
        <location evidence="1 5">Secreted</location>
    </subcellularLocation>
</comment>
<sequence>MRFCYVVLLAATALLASTDALSTNEQTTPMKIDTAPKWHRILSAGGNDKRFLRKRDDEERAIKVEVPGALKKLASQAQPKAAEIAAATKRLGNKWGRVVQYQ</sequence>
<gene>
    <name evidence="6" type="ORF">Plil01_000637400</name>
</gene>
<feature type="chain" id="PRO_5041017809" description="RxLR effector protein" evidence="5">
    <location>
        <begin position="21"/>
        <end position="102"/>
    </location>
</feature>
<evidence type="ECO:0000313" key="6">
    <source>
        <dbReference type="EMBL" id="GMF17450.1"/>
    </source>
</evidence>
<evidence type="ECO:0000256" key="2">
    <source>
        <dbReference type="ARBA" id="ARBA00010400"/>
    </source>
</evidence>
<dbReference type="Proteomes" id="UP001165083">
    <property type="component" value="Unassembled WGS sequence"/>
</dbReference>
<keyword evidence="4 5" id="KW-0732">Signal</keyword>